<feature type="domain" description="PAS" evidence="22">
    <location>
        <begin position="159"/>
        <end position="232"/>
    </location>
</feature>
<keyword evidence="14 19" id="KW-0067">ATP-binding</keyword>
<dbReference type="AlphaFoldDB" id="A0A126X1Y6"/>
<dbReference type="PROSITE" id="PS50113">
    <property type="entry name" value="PAC"/>
    <property type="match status" value="2"/>
</dbReference>
<dbReference type="FunFam" id="3.30.450.20:FF:000036">
    <property type="entry name" value="Putative LOV domain-containing protein"/>
    <property type="match status" value="1"/>
</dbReference>
<dbReference type="PROSITE" id="PS00108">
    <property type="entry name" value="PROTEIN_KINASE_ST"/>
    <property type="match status" value="1"/>
</dbReference>
<feature type="compositionally biased region" description="Low complexity" evidence="20">
    <location>
        <begin position="140"/>
        <end position="155"/>
    </location>
</feature>
<dbReference type="PROSITE" id="PS00107">
    <property type="entry name" value="PROTEIN_KINASE_ATP"/>
    <property type="match status" value="1"/>
</dbReference>
<evidence type="ECO:0000313" key="24">
    <source>
        <dbReference type="EMBL" id="AML78735.1"/>
    </source>
</evidence>
<dbReference type="InterPro" id="IPR017441">
    <property type="entry name" value="Protein_kinase_ATP_BS"/>
</dbReference>
<feature type="domain" description="Protein kinase" evidence="21">
    <location>
        <begin position="640"/>
        <end position="926"/>
    </location>
</feature>
<reference evidence="24" key="1">
    <citation type="journal article" date="2016" name="Proc. Natl. Acad. Sci. U.S.A.">
        <title>Functional and topological diversity of LOV domain photoreceptors.</title>
        <authorList>
            <person name="Glantz S.T."/>
            <person name="Carpenter E.J."/>
            <person name="Melkonian M."/>
            <person name="Gardner K.H."/>
            <person name="Boyden E.S."/>
            <person name="Wong G.K."/>
            <person name="Chow B.Y."/>
        </authorList>
    </citation>
    <scope>NUCLEOTIDE SEQUENCE</scope>
    <source>
        <strain evidence="24">TKEK_2017886</strain>
    </source>
</reference>
<keyword evidence="10" id="KW-0808">Transferase</keyword>
<dbReference type="InterPro" id="IPR035965">
    <property type="entry name" value="PAS-like_dom_sf"/>
</dbReference>
<dbReference type="NCBIfam" id="TIGR00229">
    <property type="entry name" value="sensory_box"/>
    <property type="match status" value="2"/>
</dbReference>
<organism evidence="24">
    <name type="scientific">Mansoa alliacea</name>
    <dbReference type="NCBI Taxonomy" id="353996"/>
    <lineage>
        <taxon>Eukaryota</taxon>
        <taxon>Viridiplantae</taxon>
        <taxon>Streptophyta</taxon>
        <taxon>Embryophyta</taxon>
        <taxon>Tracheophyta</taxon>
        <taxon>Spermatophyta</taxon>
        <taxon>Magnoliopsida</taxon>
        <taxon>eudicotyledons</taxon>
        <taxon>Gunneridae</taxon>
        <taxon>Pentapetalae</taxon>
        <taxon>asterids</taxon>
        <taxon>lamiids</taxon>
        <taxon>Lamiales</taxon>
        <taxon>Bignoniaceae</taxon>
        <taxon>Bignonieae</taxon>
        <taxon>Mansoa</taxon>
    </lineage>
</organism>
<dbReference type="SUPFAM" id="SSF55785">
    <property type="entry name" value="PYP-like sensor domain (PAS domain)"/>
    <property type="match status" value="2"/>
</dbReference>
<evidence type="ECO:0000256" key="16">
    <source>
        <dbReference type="ARBA" id="ARBA00023170"/>
    </source>
</evidence>
<comment type="similarity">
    <text evidence="3">Belongs to the protein kinase superfamily. AGC Ser/Thr protein kinase family.</text>
</comment>
<dbReference type="Gene3D" id="3.30.450.20">
    <property type="entry name" value="PAS domain"/>
    <property type="match status" value="2"/>
</dbReference>
<feature type="region of interest" description="Disordered" evidence="20">
    <location>
        <begin position="795"/>
        <end position="823"/>
    </location>
</feature>
<dbReference type="GO" id="GO:0009902">
    <property type="term" value="P:chloroplast relocation"/>
    <property type="evidence" value="ECO:0007669"/>
    <property type="project" value="UniProtKB-ARBA"/>
</dbReference>
<sequence>MESSSSKEQNRTIDVFEPSRSQNVGVPFTRSEGDEVKVLPKQGQSSASQTGNKWMAFEYERGTSQITSATDFDVSLKGGEDDKREKERISTEAKIAERTAEWGLMVRADAGEGSFHAISMGASDPSGEGERRKNSLERFGVGSTRSSEESSVGSEFPRVSQEIKDALATLQQTFVVSDATKPDCPIVYASSGFFSMTGYSSKEVIGRNCRFLQGPDTDWKEVDKIRNATRNGTSYCGRLLNYKKDGTPFWNLLTITPIKDDKGRTIKFIGMQVEVSKYTEGVNEKALRPNGLSRSLIRYDARQKEEAIGSITEVVQTLKDPKSHMRSQSHDTAAKTENEKLNLDYMLPGPAETEKKGTPGRQTPQMDSISNLVCSGSRQDTSNKSRKSARISLMGSKRKSSSAGMIENQQVVEPEILMTNNIEWTDSWERAERERDIRQGIDLATTLERIEKNFVITDPRLPDNPIIFASDSFLELTEYTREEILGRNCRFLQGPETDQATVSKIRDAIGEQREITVQLINYTKSGKKFWNLFHLQPMRDHKGELQYFIGVQLDGSDHVEPLRNRLSERTEQQSAKLVKATAENVDEAVRELPDANLRPEDLWAMHSQPVFPKPHKRDSAAWAAIRKITETGEKIGLNHFKPIRPLGCGDTGSVHLVELIGSNQLFAMKAMDKSMMLNRNKVHRACIEREIISLLDHPFLPTLYTSFQTPTHVCLITDFCPGGELFALLDKQPLKMFKEEAARFYAAEVVIGLEYLHCLGIIYRDLKPENILLQEHGHVVLTDFDLSFKTACKPQVMKHPPPKSRRSRSQPPPMFFAEPNSQSNSFVGTEEYIAPEIITGEGHSSAIDWWALGILLYEMLYGRTPFRGKNRQKTFANILHKDLTFPSSIPVTLAAKQLIHALLNRDPASRLGSNGGANEIKQHPFFRGINWPLIRCMSPPPLDAPLELIGKKPDAEDVNWTDDGVLVHPMELF</sequence>
<dbReference type="SUPFAM" id="SSF56112">
    <property type="entry name" value="Protein kinase-like (PK-like)"/>
    <property type="match status" value="1"/>
</dbReference>
<dbReference type="CDD" id="cd00130">
    <property type="entry name" value="PAS"/>
    <property type="match status" value="2"/>
</dbReference>
<dbReference type="PROSITE" id="PS50112">
    <property type="entry name" value="PAS"/>
    <property type="match status" value="2"/>
</dbReference>
<evidence type="ECO:0000256" key="20">
    <source>
        <dbReference type="SAM" id="MobiDB-lite"/>
    </source>
</evidence>
<keyword evidence="7" id="KW-0716">Sensory transduction</keyword>
<feature type="domain" description="PAC" evidence="23">
    <location>
        <begin position="513"/>
        <end position="567"/>
    </location>
</feature>
<dbReference type="GO" id="GO:0005886">
    <property type="term" value="C:plasma membrane"/>
    <property type="evidence" value="ECO:0007669"/>
    <property type="project" value="UniProtKB-SubCell"/>
</dbReference>
<dbReference type="InterPro" id="IPR000014">
    <property type="entry name" value="PAS"/>
</dbReference>
<protein>
    <recommendedName>
        <fullName evidence="4">non-specific serine/threonine protein kinase</fullName>
        <ecNumber evidence="4">2.7.11.1</ecNumber>
    </recommendedName>
</protein>
<keyword evidence="6" id="KW-0600">Photoreceptor protein</keyword>
<comment type="cofactor">
    <cofactor evidence="1">
        <name>FMN</name>
        <dbReference type="ChEBI" id="CHEBI:58210"/>
    </cofactor>
</comment>
<dbReference type="InterPro" id="IPR000700">
    <property type="entry name" value="PAS-assoc_C"/>
</dbReference>
<feature type="region of interest" description="Disordered" evidence="20">
    <location>
        <begin position="1"/>
        <end position="32"/>
    </location>
</feature>
<evidence type="ECO:0000256" key="4">
    <source>
        <dbReference type="ARBA" id="ARBA00012513"/>
    </source>
</evidence>
<dbReference type="EC" id="2.7.11.1" evidence="4"/>
<feature type="compositionally biased region" description="Polar residues" evidence="20">
    <location>
        <begin position="373"/>
        <end position="382"/>
    </location>
</feature>
<evidence type="ECO:0000256" key="11">
    <source>
        <dbReference type="ARBA" id="ARBA00022737"/>
    </source>
</evidence>
<evidence type="ECO:0000259" key="21">
    <source>
        <dbReference type="PROSITE" id="PS50011"/>
    </source>
</evidence>
<feature type="domain" description="PAC" evidence="23">
    <location>
        <begin position="233"/>
        <end position="287"/>
    </location>
</feature>
<feature type="region of interest" description="Disordered" evidence="20">
    <location>
        <begin position="348"/>
        <end position="367"/>
    </location>
</feature>
<dbReference type="GO" id="GO:0009638">
    <property type="term" value="P:phototropism"/>
    <property type="evidence" value="ECO:0007669"/>
    <property type="project" value="UniProtKB-ARBA"/>
</dbReference>
<dbReference type="Pfam" id="PF13426">
    <property type="entry name" value="PAS_9"/>
    <property type="match status" value="2"/>
</dbReference>
<evidence type="ECO:0000256" key="2">
    <source>
        <dbReference type="ARBA" id="ARBA00004202"/>
    </source>
</evidence>
<dbReference type="PANTHER" id="PTHR45637">
    <property type="entry name" value="FLIPPASE KINASE 1-RELATED"/>
    <property type="match status" value="1"/>
</dbReference>
<dbReference type="GO" id="GO:0009882">
    <property type="term" value="F:blue light photoreceptor activity"/>
    <property type="evidence" value="ECO:0007669"/>
    <property type="project" value="UniProtKB-ARBA"/>
</dbReference>
<dbReference type="InterPro" id="IPR008271">
    <property type="entry name" value="Ser/Thr_kinase_AS"/>
</dbReference>
<feature type="binding site" evidence="19">
    <location>
        <position position="669"/>
    </location>
    <ligand>
        <name>ATP</name>
        <dbReference type="ChEBI" id="CHEBI:30616"/>
    </ligand>
</feature>
<comment type="catalytic activity">
    <reaction evidence="17">
        <text>L-threonyl-[protein] + ATP = O-phospho-L-threonyl-[protein] + ADP + H(+)</text>
        <dbReference type="Rhea" id="RHEA:46608"/>
        <dbReference type="Rhea" id="RHEA-COMP:11060"/>
        <dbReference type="Rhea" id="RHEA-COMP:11605"/>
        <dbReference type="ChEBI" id="CHEBI:15378"/>
        <dbReference type="ChEBI" id="CHEBI:30013"/>
        <dbReference type="ChEBI" id="CHEBI:30616"/>
        <dbReference type="ChEBI" id="CHEBI:61977"/>
        <dbReference type="ChEBI" id="CHEBI:456216"/>
        <dbReference type="EC" id="2.7.11.1"/>
    </reaction>
</comment>
<keyword evidence="15" id="KW-0157">Chromophore</keyword>
<evidence type="ECO:0000256" key="10">
    <source>
        <dbReference type="ARBA" id="ARBA00022679"/>
    </source>
</evidence>
<evidence type="ECO:0000259" key="23">
    <source>
        <dbReference type="PROSITE" id="PS50113"/>
    </source>
</evidence>
<dbReference type="InterPro" id="IPR011009">
    <property type="entry name" value="Kinase-like_dom_sf"/>
</dbReference>
<dbReference type="SMART" id="SM00220">
    <property type="entry name" value="S_TKc"/>
    <property type="match status" value="1"/>
</dbReference>
<keyword evidence="11" id="KW-0677">Repeat</keyword>
<dbReference type="CDD" id="cd05574">
    <property type="entry name" value="STKc_phototropin_like"/>
    <property type="match status" value="1"/>
</dbReference>
<evidence type="ECO:0000256" key="14">
    <source>
        <dbReference type="ARBA" id="ARBA00022840"/>
    </source>
</evidence>
<dbReference type="Gene3D" id="3.30.200.20">
    <property type="entry name" value="Phosphorylase Kinase, domain 1"/>
    <property type="match status" value="1"/>
</dbReference>
<feature type="region of interest" description="Disordered" evidence="20">
    <location>
        <begin position="373"/>
        <end position="404"/>
    </location>
</feature>
<dbReference type="GO" id="GO:0005524">
    <property type="term" value="F:ATP binding"/>
    <property type="evidence" value="ECO:0007669"/>
    <property type="project" value="UniProtKB-UniRule"/>
</dbReference>
<dbReference type="SMART" id="SM00086">
    <property type="entry name" value="PAC"/>
    <property type="match status" value="2"/>
</dbReference>
<feature type="domain" description="PAS" evidence="22">
    <location>
        <begin position="439"/>
        <end position="512"/>
    </location>
</feature>
<evidence type="ECO:0000256" key="13">
    <source>
        <dbReference type="ARBA" id="ARBA00022777"/>
    </source>
</evidence>
<proteinExistence type="evidence at transcript level"/>
<dbReference type="PROSITE" id="PS50011">
    <property type="entry name" value="PROTEIN_KINASE_DOM"/>
    <property type="match status" value="1"/>
</dbReference>
<comment type="subcellular location">
    <subcellularLocation>
        <location evidence="2">Cell membrane</location>
        <topology evidence="2">Peripheral membrane protein</topology>
    </subcellularLocation>
</comment>
<evidence type="ECO:0000256" key="17">
    <source>
        <dbReference type="ARBA" id="ARBA00047899"/>
    </source>
</evidence>
<name>A0A126X1Y6_9LAMI</name>
<feature type="region of interest" description="Disordered" evidence="20">
    <location>
        <begin position="118"/>
        <end position="156"/>
    </location>
</feature>
<evidence type="ECO:0000256" key="12">
    <source>
        <dbReference type="ARBA" id="ARBA00022741"/>
    </source>
</evidence>
<keyword evidence="16" id="KW-0675">Receptor</keyword>
<keyword evidence="9" id="KW-0288">FMN</keyword>
<dbReference type="EMBL" id="KU701071">
    <property type="protein sequence ID" value="AML78735.1"/>
    <property type="molecule type" value="mRNA"/>
</dbReference>
<comment type="catalytic activity">
    <reaction evidence="18">
        <text>L-seryl-[protein] + ATP = O-phospho-L-seryl-[protein] + ADP + H(+)</text>
        <dbReference type="Rhea" id="RHEA:17989"/>
        <dbReference type="Rhea" id="RHEA-COMP:9863"/>
        <dbReference type="Rhea" id="RHEA-COMP:11604"/>
        <dbReference type="ChEBI" id="CHEBI:15378"/>
        <dbReference type="ChEBI" id="CHEBI:29999"/>
        <dbReference type="ChEBI" id="CHEBI:30616"/>
        <dbReference type="ChEBI" id="CHEBI:83421"/>
        <dbReference type="ChEBI" id="CHEBI:456216"/>
        <dbReference type="EC" id="2.7.11.1"/>
    </reaction>
</comment>
<keyword evidence="12 19" id="KW-0547">Nucleotide-binding</keyword>
<dbReference type="GO" id="GO:0010181">
    <property type="term" value="F:FMN binding"/>
    <property type="evidence" value="ECO:0007669"/>
    <property type="project" value="UniProtKB-ARBA"/>
</dbReference>
<evidence type="ECO:0000256" key="7">
    <source>
        <dbReference type="ARBA" id="ARBA00022606"/>
    </source>
</evidence>
<evidence type="ECO:0000256" key="15">
    <source>
        <dbReference type="ARBA" id="ARBA00022991"/>
    </source>
</evidence>
<dbReference type="InterPro" id="IPR001610">
    <property type="entry name" value="PAC"/>
</dbReference>
<dbReference type="GO" id="GO:0042802">
    <property type="term" value="F:identical protein binding"/>
    <property type="evidence" value="ECO:0007669"/>
    <property type="project" value="UniProtKB-ARBA"/>
</dbReference>
<dbReference type="GO" id="GO:0007623">
    <property type="term" value="P:circadian rhythm"/>
    <property type="evidence" value="ECO:0007669"/>
    <property type="project" value="UniProtKB-ARBA"/>
</dbReference>
<dbReference type="SMART" id="SM00091">
    <property type="entry name" value="PAS"/>
    <property type="match status" value="2"/>
</dbReference>
<evidence type="ECO:0000256" key="9">
    <source>
        <dbReference type="ARBA" id="ARBA00022643"/>
    </source>
</evidence>
<evidence type="ECO:0000256" key="5">
    <source>
        <dbReference type="ARBA" id="ARBA00022527"/>
    </source>
</evidence>
<evidence type="ECO:0000256" key="18">
    <source>
        <dbReference type="ARBA" id="ARBA00048679"/>
    </source>
</evidence>
<dbReference type="InterPro" id="IPR000719">
    <property type="entry name" value="Prot_kinase_dom"/>
</dbReference>
<dbReference type="Gene3D" id="1.10.510.10">
    <property type="entry name" value="Transferase(Phosphotransferase) domain 1"/>
    <property type="match status" value="1"/>
</dbReference>
<evidence type="ECO:0000256" key="8">
    <source>
        <dbReference type="ARBA" id="ARBA00022630"/>
    </source>
</evidence>
<dbReference type="Pfam" id="PF00069">
    <property type="entry name" value="Pkinase"/>
    <property type="match status" value="1"/>
</dbReference>
<dbReference type="FunFam" id="3.30.450.20:FF:000002">
    <property type="entry name" value="LOV domain-containing protein"/>
    <property type="match status" value="1"/>
</dbReference>
<keyword evidence="8" id="KW-0285">Flavoprotein</keyword>
<dbReference type="GO" id="GO:0004674">
    <property type="term" value="F:protein serine/threonine kinase activity"/>
    <property type="evidence" value="ECO:0007669"/>
    <property type="project" value="UniProtKB-KW"/>
</dbReference>
<evidence type="ECO:0000256" key="3">
    <source>
        <dbReference type="ARBA" id="ARBA00009903"/>
    </source>
</evidence>
<keyword evidence="5" id="KW-0723">Serine/threonine-protein kinase</keyword>
<evidence type="ECO:0000256" key="6">
    <source>
        <dbReference type="ARBA" id="ARBA00022543"/>
    </source>
</evidence>
<dbReference type="FunFam" id="1.10.510.10:FF:000265">
    <property type="entry name" value="Putative LOV domain-containing protein"/>
    <property type="match status" value="1"/>
</dbReference>
<evidence type="ECO:0000256" key="19">
    <source>
        <dbReference type="PROSITE-ProRule" id="PRU10141"/>
    </source>
</evidence>
<keyword evidence="13" id="KW-0418">Kinase</keyword>
<evidence type="ECO:0000259" key="22">
    <source>
        <dbReference type="PROSITE" id="PS50112"/>
    </source>
</evidence>
<evidence type="ECO:0000256" key="1">
    <source>
        <dbReference type="ARBA" id="ARBA00001917"/>
    </source>
</evidence>
<dbReference type="FunFam" id="3.30.200.20:FF:000133">
    <property type="entry name" value="LOV domain-containing protein"/>
    <property type="match status" value="1"/>
</dbReference>
<accession>A0A126X1Y6</accession>